<name>A0A0E9UI18_ANGAN</name>
<reference evidence="1" key="2">
    <citation type="journal article" date="2015" name="Fish Shellfish Immunol.">
        <title>Early steps in the European eel (Anguilla anguilla)-Vibrio vulnificus interaction in the gills: Role of the RtxA13 toxin.</title>
        <authorList>
            <person name="Callol A."/>
            <person name="Pajuelo D."/>
            <person name="Ebbesson L."/>
            <person name="Teles M."/>
            <person name="MacKenzie S."/>
            <person name="Amaro C."/>
        </authorList>
    </citation>
    <scope>NUCLEOTIDE SEQUENCE</scope>
</reference>
<dbReference type="AlphaFoldDB" id="A0A0E9UI18"/>
<evidence type="ECO:0000313" key="1">
    <source>
        <dbReference type="EMBL" id="JAH65382.1"/>
    </source>
</evidence>
<reference evidence="1" key="1">
    <citation type="submission" date="2014-11" db="EMBL/GenBank/DDBJ databases">
        <authorList>
            <person name="Amaro Gonzalez C."/>
        </authorList>
    </citation>
    <scope>NUCLEOTIDE SEQUENCE</scope>
</reference>
<accession>A0A0E9UI18</accession>
<protein>
    <submittedName>
        <fullName evidence="1">Uncharacterized protein</fullName>
    </submittedName>
</protein>
<dbReference type="EMBL" id="GBXM01043195">
    <property type="protein sequence ID" value="JAH65382.1"/>
    <property type="molecule type" value="Transcribed_RNA"/>
</dbReference>
<sequence>MGCCSKKGKRSLDKHCVPEAVCVPLWNSHTHIGPWLDFDVFRCS</sequence>
<proteinExistence type="predicted"/>
<organism evidence="1">
    <name type="scientific">Anguilla anguilla</name>
    <name type="common">European freshwater eel</name>
    <name type="synonym">Muraena anguilla</name>
    <dbReference type="NCBI Taxonomy" id="7936"/>
    <lineage>
        <taxon>Eukaryota</taxon>
        <taxon>Metazoa</taxon>
        <taxon>Chordata</taxon>
        <taxon>Craniata</taxon>
        <taxon>Vertebrata</taxon>
        <taxon>Euteleostomi</taxon>
        <taxon>Actinopterygii</taxon>
        <taxon>Neopterygii</taxon>
        <taxon>Teleostei</taxon>
        <taxon>Anguilliformes</taxon>
        <taxon>Anguillidae</taxon>
        <taxon>Anguilla</taxon>
    </lineage>
</organism>